<dbReference type="PANTHER" id="PTHR11839">
    <property type="entry name" value="UDP/ADP-SUGAR PYROPHOSPHATASE"/>
    <property type="match status" value="1"/>
</dbReference>
<dbReference type="EMBL" id="HBFR01042098">
    <property type="protein sequence ID" value="CAD8903567.1"/>
    <property type="molecule type" value="Transcribed_RNA"/>
</dbReference>
<sequence>MNDTTAETSASPKNLPRIDSVAPVASTKWLSLQTLSYTDKKGTARKWDMATRTTRDRTTESADAVVIIPLLRQKSRDGTVLSTDTLLVEQYRPPVGRTTLEFPAGLIDKGETPEQAALRELREETGYVGEKCSVLPQVSRMLCMSPGLTDESIHCVTVEVDLNNPYNLNPTQNLDEGEDVVVKRVALRDGLTNIMENGESMPIFGAFMFALGLELGMEVGREHSGSD</sequence>
<comment type="similarity">
    <text evidence="2">Belongs to the Nudix hydrolase family.</text>
</comment>
<reference evidence="4" key="1">
    <citation type="submission" date="2021-01" db="EMBL/GenBank/DDBJ databases">
        <authorList>
            <person name="Corre E."/>
            <person name="Pelletier E."/>
            <person name="Niang G."/>
            <person name="Scheremetjew M."/>
            <person name="Finn R."/>
            <person name="Kale V."/>
            <person name="Holt S."/>
            <person name="Cochrane G."/>
            <person name="Meng A."/>
            <person name="Brown T."/>
            <person name="Cohen L."/>
        </authorList>
    </citation>
    <scope>NUCLEOTIDE SEQUENCE</scope>
    <source>
        <strain evidence="4">308</strain>
    </source>
</reference>
<dbReference type="PROSITE" id="PS00893">
    <property type="entry name" value="NUDIX_BOX"/>
    <property type="match status" value="1"/>
</dbReference>
<dbReference type="PRINTS" id="PR00502">
    <property type="entry name" value="NUDIXFAMILY"/>
</dbReference>
<dbReference type="GO" id="GO:0016462">
    <property type="term" value="F:pyrophosphatase activity"/>
    <property type="evidence" value="ECO:0007669"/>
    <property type="project" value="UniProtKB-ARBA"/>
</dbReference>
<dbReference type="SUPFAM" id="SSF55811">
    <property type="entry name" value="Nudix"/>
    <property type="match status" value="1"/>
</dbReference>
<dbReference type="GO" id="GO:0006753">
    <property type="term" value="P:nucleoside phosphate metabolic process"/>
    <property type="evidence" value="ECO:0007669"/>
    <property type="project" value="TreeGrafter"/>
</dbReference>
<dbReference type="InterPro" id="IPR015797">
    <property type="entry name" value="NUDIX_hydrolase-like_dom_sf"/>
</dbReference>
<dbReference type="InterPro" id="IPR000086">
    <property type="entry name" value="NUDIX_hydrolase_dom"/>
</dbReference>
<gene>
    <name evidence="4" type="ORF">CHYS00102_LOCUS30787</name>
</gene>
<evidence type="ECO:0000313" key="4">
    <source>
        <dbReference type="EMBL" id="CAD8903567.1"/>
    </source>
</evidence>
<dbReference type="Gene3D" id="3.90.79.10">
    <property type="entry name" value="Nucleoside Triphosphate Pyrophosphohydrolase"/>
    <property type="match status" value="1"/>
</dbReference>
<organism evidence="4">
    <name type="scientific">Corethron hystrix</name>
    <dbReference type="NCBI Taxonomy" id="216773"/>
    <lineage>
        <taxon>Eukaryota</taxon>
        <taxon>Sar</taxon>
        <taxon>Stramenopiles</taxon>
        <taxon>Ochrophyta</taxon>
        <taxon>Bacillariophyta</taxon>
        <taxon>Coscinodiscophyceae</taxon>
        <taxon>Corethrophycidae</taxon>
        <taxon>Corethrales</taxon>
        <taxon>Corethraceae</taxon>
        <taxon>Corethron</taxon>
    </lineage>
</organism>
<accession>A0A7S1G137</accession>
<dbReference type="CDD" id="cd18888">
    <property type="entry name" value="NUDIX_ADPRase_Nudt5"/>
    <property type="match status" value="1"/>
</dbReference>
<protein>
    <recommendedName>
        <fullName evidence="3">Nudix hydrolase domain-containing protein</fullName>
    </recommendedName>
</protein>
<evidence type="ECO:0000259" key="3">
    <source>
        <dbReference type="PROSITE" id="PS51462"/>
    </source>
</evidence>
<dbReference type="GO" id="GO:0019693">
    <property type="term" value="P:ribose phosphate metabolic process"/>
    <property type="evidence" value="ECO:0007669"/>
    <property type="project" value="TreeGrafter"/>
</dbReference>
<dbReference type="InterPro" id="IPR020476">
    <property type="entry name" value="Nudix_hydrolase"/>
</dbReference>
<dbReference type="InterPro" id="IPR020084">
    <property type="entry name" value="NUDIX_hydrolase_CS"/>
</dbReference>
<evidence type="ECO:0000256" key="2">
    <source>
        <dbReference type="RuleBase" id="RU003476"/>
    </source>
</evidence>
<dbReference type="PANTHER" id="PTHR11839:SF1">
    <property type="entry name" value="ADP-SUGAR PYROPHOSPHATASE"/>
    <property type="match status" value="1"/>
</dbReference>
<proteinExistence type="inferred from homology"/>
<dbReference type="PROSITE" id="PS51462">
    <property type="entry name" value="NUDIX"/>
    <property type="match status" value="1"/>
</dbReference>
<name>A0A7S1G137_9STRA</name>
<keyword evidence="1 2" id="KW-0378">Hydrolase</keyword>
<dbReference type="AlphaFoldDB" id="A0A7S1G137"/>
<feature type="domain" description="Nudix hydrolase" evidence="3">
    <location>
        <begin position="61"/>
        <end position="209"/>
    </location>
</feature>
<dbReference type="Pfam" id="PF00293">
    <property type="entry name" value="NUDIX"/>
    <property type="match status" value="1"/>
</dbReference>
<evidence type="ECO:0000256" key="1">
    <source>
        <dbReference type="ARBA" id="ARBA00022801"/>
    </source>
</evidence>